<dbReference type="AlphaFoldDB" id="A0A918T6S6"/>
<reference evidence="2" key="2">
    <citation type="submission" date="2020-09" db="EMBL/GenBank/DDBJ databases">
        <authorList>
            <person name="Sun Q."/>
            <person name="Ohkuma M."/>
        </authorList>
    </citation>
    <scope>NUCLEOTIDE SEQUENCE</scope>
    <source>
        <strain evidence="2">JCM 4518</strain>
    </source>
</reference>
<feature type="domain" description="Beta-lactamase-related" evidence="1">
    <location>
        <begin position="19"/>
        <end position="368"/>
    </location>
</feature>
<evidence type="ECO:0000313" key="3">
    <source>
        <dbReference type="Proteomes" id="UP000644020"/>
    </source>
</evidence>
<accession>A0A918T6S6</accession>
<dbReference type="EMBL" id="BMUL01000019">
    <property type="protein sequence ID" value="GHB04767.1"/>
    <property type="molecule type" value="Genomic_DNA"/>
</dbReference>
<dbReference type="PANTHER" id="PTHR43319">
    <property type="entry name" value="BETA-LACTAMASE-RELATED"/>
    <property type="match status" value="1"/>
</dbReference>
<gene>
    <name evidence="2" type="ORF">GCM10010305_54940</name>
</gene>
<dbReference type="Proteomes" id="UP000644020">
    <property type="component" value="Unassembled WGS sequence"/>
</dbReference>
<dbReference type="SUPFAM" id="SSF56601">
    <property type="entry name" value="beta-lactamase/transpeptidase-like"/>
    <property type="match status" value="1"/>
</dbReference>
<dbReference type="RefSeq" id="WP_189982224.1">
    <property type="nucleotide sequence ID" value="NZ_BMUL01000019.1"/>
</dbReference>
<keyword evidence="3" id="KW-1185">Reference proteome</keyword>
<comment type="caution">
    <text evidence="2">The sequence shown here is derived from an EMBL/GenBank/DDBJ whole genome shotgun (WGS) entry which is preliminary data.</text>
</comment>
<dbReference type="InterPro" id="IPR012338">
    <property type="entry name" value="Beta-lactam/transpept-like"/>
</dbReference>
<organism evidence="2 3">
    <name type="scientific">Streptomyces termitum</name>
    <dbReference type="NCBI Taxonomy" id="67368"/>
    <lineage>
        <taxon>Bacteria</taxon>
        <taxon>Bacillati</taxon>
        <taxon>Actinomycetota</taxon>
        <taxon>Actinomycetes</taxon>
        <taxon>Kitasatosporales</taxon>
        <taxon>Streptomycetaceae</taxon>
        <taxon>Streptomyces</taxon>
    </lineage>
</organism>
<dbReference type="Gene3D" id="3.40.710.10">
    <property type="entry name" value="DD-peptidase/beta-lactamase superfamily"/>
    <property type="match status" value="1"/>
</dbReference>
<evidence type="ECO:0000313" key="2">
    <source>
        <dbReference type="EMBL" id="GHB04767.1"/>
    </source>
</evidence>
<protein>
    <submittedName>
        <fullName evidence="2">Esterase</fullName>
    </submittedName>
</protein>
<reference evidence="2" key="1">
    <citation type="journal article" date="2014" name="Int. J. Syst. Evol. Microbiol.">
        <title>Complete genome sequence of Corynebacterium casei LMG S-19264T (=DSM 44701T), isolated from a smear-ripened cheese.</title>
        <authorList>
            <consortium name="US DOE Joint Genome Institute (JGI-PGF)"/>
            <person name="Walter F."/>
            <person name="Albersmeier A."/>
            <person name="Kalinowski J."/>
            <person name="Ruckert C."/>
        </authorList>
    </citation>
    <scope>NUCLEOTIDE SEQUENCE</scope>
    <source>
        <strain evidence="2">JCM 4518</strain>
    </source>
</reference>
<evidence type="ECO:0000259" key="1">
    <source>
        <dbReference type="Pfam" id="PF00144"/>
    </source>
</evidence>
<dbReference type="Pfam" id="PF00144">
    <property type="entry name" value="Beta-lactamase"/>
    <property type="match status" value="1"/>
</dbReference>
<sequence>MTTINGEVAPGFEPVREAFAANFTQHGDIGAAVCVYWHGRPVVDLWGGVADADTGRPWDRDTLQLVYSATKGGTATAAHMLVERGMLDLDAPVAKYWPEFAANGKADIPVRWLLSHQAGLAALDEPLPLSQALAWDPMAAALAAQRPLWTPGTAHGYHGRTWGWLVGEVIRRVSGRSPGRFFAEEIARPLALDFFIGLPTSERGRVSRMVYRRPAVDLTTVPTEEVPEELREQVAAWRDPNSFSNRAFAVTDPAAIDFDSPEVQAAELPSSNGIGTAHALARMYAALIGEVDGVRLLARETLASATEEQASGEDQVLLFPSRFSTGYMLPTEGNLMTGPNAFGHTGRGGSLAFADPEHGIAFGYAMNHIISGSGDVRAASLTEAVRKSLE</sequence>
<dbReference type="InterPro" id="IPR052907">
    <property type="entry name" value="Beta-lactamase/esterase"/>
</dbReference>
<dbReference type="PANTHER" id="PTHR43319:SF3">
    <property type="entry name" value="BETA-LACTAMASE-RELATED DOMAIN-CONTAINING PROTEIN"/>
    <property type="match status" value="1"/>
</dbReference>
<name>A0A918T6S6_9ACTN</name>
<proteinExistence type="predicted"/>
<dbReference type="InterPro" id="IPR001466">
    <property type="entry name" value="Beta-lactam-related"/>
</dbReference>